<name>A0A1S8B1I3_9EURY</name>
<dbReference type="AlphaFoldDB" id="A0A1S8B1I3"/>
<comment type="caution">
    <text evidence="1">The sequence shown here is derived from an EMBL/GenBank/DDBJ whole genome shotgun (WGS) entry which is preliminary data.</text>
</comment>
<accession>A0A1S8B1I3</accession>
<reference evidence="2" key="1">
    <citation type="submission" date="2016-04" db="EMBL/GenBank/DDBJ databases">
        <authorList>
            <person name="Chen S.-C."/>
            <person name="Lai M.-C."/>
        </authorList>
    </citation>
    <scope>NUCLEOTIDE SEQUENCE [LARGE SCALE GENOMIC DNA]</scope>
    <source>
        <strain evidence="2">AB14</strain>
    </source>
</reference>
<gene>
    <name evidence="1" type="ORF">A6E15_16560</name>
</gene>
<keyword evidence="2" id="KW-1185">Reference proteome</keyword>
<proteinExistence type="predicted"/>
<evidence type="ECO:0000313" key="1">
    <source>
        <dbReference type="EMBL" id="OLZ42474.1"/>
    </source>
</evidence>
<dbReference type="OrthoDB" id="206078at2157"/>
<dbReference type="RefSeq" id="WP_076147923.1">
    <property type="nucleotide sequence ID" value="NZ_LWLN01000001.1"/>
</dbReference>
<organism evidence="1 2">
    <name type="scientific">Natrinema saccharevitans</name>
    <dbReference type="NCBI Taxonomy" id="301967"/>
    <lineage>
        <taxon>Archaea</taxon>
        <taxon>Methanobacteriati</taxon>
        <taxon>Methanobacteriota</taxon>
        <taxon>Stenosarchaea group</taxon>
        <taxon>Halobacteria</taxon>
        <taxon>Halobacteriales</taxon>
        <taxon>Natrialbaceae</taxon>
        <taxon>Natrinema</taxon>
    </lineage>
</organism>
<dbReference type="Proteomes" id="UP000189370">
    <property type="component" value="Unassembled WGS sequence"/>
</dbReference>
<sequence>MSTLFGSVSAEKTTRDDLDQIEEAPGVRKILTELGVQRLPGPGRAEKRRIEDGGRLTEGELVTWKIEIRPYGILHAFEYEERIGAVFTFDLDTARIPAGYSMAAEANASLGASGSDLVFSRNATDAETEHVLSVIDVDGDIDSARVHATTAANGFRATVQVASEEPDELDTREYVISVGPDFDPRSESMSDVLTVEDDAADILTVEPLVQTAAISFPNPKDIVLDVIESWLVDKVVSESLEFLGRECDSCGDCANVIISILDGCSLCRPLMGTGASGVGAILFVTCYYAWCGKVSDKVECAACFACLLTNEDPDIPDAADALAWVWDELPSPPSRPSIP</sequence>
<dbReference type="EMBL" id="LWLN01000001">
    <property type="protein sequence ID" value="OLZ42474.1"/>
    <property type="molecule type" value="Genomic_DNA"/>
</dbReference>
<protein>
    <submittedName>
        <fullName evidence="1">Uncharacterized protein</fullName>
    </submittedName>
</protein>
<evidence type="ECO:0000313" key="2">
    <source>
        <dbReference type="Proteomes" id="UP000189370"/>
    </source>
</evidence>